<keyword evidence="2" id="KW-1185">Reference proteome</keyword>
<reference evidence="2" key="1">
    <citation type="journal article" date="2019" name="Int. J. Syst. Evol. Microbiol.">
        <title>The Global Catalogue of Microorganisms (GCM) 10K type strain sequencing project: providing services to taxonomists for standard genome sequencing and annotation.</title>
        <authorList>
            <consortium name="The Broad Institute Genomics Platform"/>
            <consortium name="The Broad Institute Genome Sequencing Center for Infectious Disease"/>
            <person name="Wu L."/>
            <person name="Ma J."/>
        </authorList>
    </citation>
    <scope>NUCLEOTIDE SEQUENCE [LARGE SCALE GENOMIC DNA]</scope>
    <source>
        <strain evidence="2">JCM 6238</strain>
    </source>
</reference>
<gene>
    <name evidence="1" type="ORF">GCM10010403_10950</name>
</gene>
<proteinExistence type="predicted"/>
<evidence type="ECO:0008006" key="3">
    <source>
        <dbReference type="Google" id="ProtNLM"/>
    </source>
</evidence>
<sequence length="52" mass="5434">MAGKGSWSRDGVISAADATIVELFSGLSARQFAKLVGQLQREGADPALRGFP</sequence>
<comment type="caution">
    <text evidence="1">The sequence shown here is derived from an EMBL/GenBank/DDBJ whole genome shotgun (WGS) entry which is preliminary data.</text>
</comment>
<dbReference type="EMBL" id="BAAASX010000002">
    <property type="protein sequence ID" value="GAA2322725.1"/>
    <property type="molecule type" value="Genomic_DNA"/>
</dbReference>
<protein>
    <recommendedName>
        <fullName evidence="3">Transposase, Mutator family</fullName>
    </recommendedName>
</protein>
<evidence type="ECO:0000313" key="2">
    <source>
        <dbReference type="Proteomes" id="UP001501584"/>
    </source>
</evidence>
<accession>A0ABP5S4R3</accession>
<evidence type="ECO:0000313" key="1">
    <source>
        <dbReference type="EMBL" id="GAA2322725.1"/>
    </source>
</evidence>
<organism evidence="1 2">
    <name type="scientific">Glycomyces rutgersensis</name>
    <dbReference type="NCBI Taxonomy" id="58115"/>
    <lineage>
        <taxon>Bacteria</taxon>
        <taxon>Bacillati</taxon>
        <taxon>Actinomycetota</taxon>
        <taxon>Actinomycetes</taxon>
        <taxon>Glycomycetales</taxon>
        <taxon>Glycomycetaceae</taxon>
        <taxon>Glycomyces</taxon>
    </lineage>
</organism>
<dbReference type="Proteomes" id="UP001501584">
    <property type="component" value="Unassembled WGS sequence"/>
</dbReference>
<name>A0ABP5S4R3_9ACTN</name>